<evidence type="ECO:0000256" key="5">
    <source>
        <dbReference type="ARBA" id="ARBA00022729"/>
    </source>
</evidence>
<feature type="transmembrane region" description="Helical" evidence="12">
    <location>
        <begin position="574"/>
        <end position="594"/>
    </location>
</feature>
<dbReference type="GeneID" id="129327927"/>
<evidence type="ECO:0000313" key="15">
    <source>
        <dbReference type="Proteomes" id="UP001190640"/>
    </source>
</evidence>
<comment type="similarity">
    <text evidence="2">Belongs to the G-protein coupled receptor 3 family.</text>
</comment>
<accession>A0AA97J7S0</accession>
<dbReference type="InterPro" id="IPR017978">
    <property type="entry name" value="GPCR_3_C"/>
</dbReference>
<dbReference type="Gene3D" id="2.10.50.30">
    <property type="entry name" value="GPCR, family 3, nine cysteines domain"/>
    <property type="match status" value="1"/>
</dbReference>
<gene>
    <name evidence="16" type="primary">LOC129327927</name>
</gene>
<dbReference type="FunFam" id="3.40.50.2300:FF:000024">
    <property type="entry name" value="Vomeronasal 2, receptor 73"/>
    <property type="match status" value="1"/>
</dbReference>
<dbReference type="GO" id="GO:0004930">
    <property type="term" value="F:G protein-coupled receptor activity"/>
    <property type="evidence" value="ECO:0007669"/>
    <property type="project" value="UniProtKB-KW"/>
</dbReference>
<sequence length="805" mass="90177">MPEFLLSLLLLDQLLHQSGGKVNLAQCKANGRLPAQHQYYQPGEILIGGIVSQLFFPTFAPILFEKDPQRMVVNDYIMVLKNYQHVLALVFAVKELNASPQILPNHTLGFHIYESYFSARKSFQNTLNLLFTRKQTNLNYECDMEKNPIVAIGGHDSETSLHMATILGLYKIPQVAYCLLPPEVTGKIQQPSLYRMVPNEEHQYTGIVQLLQHFQWKWVGIIAMNDDKGEMFVQNLAHKLSENGVCPAFTERVPDQSSFLDSVDIEEQCYKIGFLLSRTNVSVFVVNAETQTMTGLQWILTVMTQQYDRIPTRKVWVMTAHWDFSSESFHIGMDIEAFHGSLSFAGPSSEVKGFQNFLQILNPLSKEDGFIRVFWEQAFSCLFLSMEESEQDCTGEEDLGSLPALFFEMSMTSYSYAIYSAVHVVAHAFHAMFSSRSKSRKAVGGDNLEPQKAQHFQGEVVPRALCNDNCHPGYHRKQKEGKPFCCYDCVPCPAGKISGQKDVDDCYKCPEDQYPNKEQNGCLPKDINFLSYAEPLGVSLAVSALTLSLATVAVLGIFIRHQNTPVVKANNRELSYALLISLLLCFLCSLLFIGRPERVTCLLQQTAFGIIFSVAVSSVLAKTITVILAFVATRPGSRMRKWVGKRLASWVVLCCAFIQASLCAVWLFTSPPGPDADTHSVLGEVILKCNEGAGSLFYYILGYLGLLALVSFVIAFFARKLPDSFNEAKFITFSMLVFCSVWISFVPTYRSTKGKYVVAVEIFSILASGAGLLACIFAPKMYLIILRPELNNKEQLIKSKKGRNL</sequence>
<keyword evidence="5 13" id="KW-0732">Signal</keyword>
<name>A0AA97J7S0_EUBMA</name>
<keyword evidence="9" id="KW-0675">Receptor</keyword>
<evidence type="ECO:0000256" key="6">
    <source>
        <dbReference type="ARBA" id="ARBA00022989"/>
    </source>
</evidence>
<dbReference type="Gene3D" id="3.40.50.2300">
    <property type="match status" value="2"/>
</dbReference>
<dbReference type="Pfam" id="PF01094">
    <property type="entry name" value="ANF_receptor"/>
    <property type="match status" value="1"/>
</dbReference>
<organism evidence="15 16">
    <name type="scientific">Eublepharis macularius</name>
    <name type="common">Leopard gecko</name>
    <name type="synonym">Cyrtodactylus macularius</name>
    <dbReference type="NCBI Taxonomy" id="481883"/>
    <lineage>
        <taxon>Eukaryota</taxon>
        <taxon>Metazoa</taxon>
        <taxon>Chordata</taxon>
        <taxon>Craniata</taxon>
        <taxon>Vertebrata</taxon>
        <taxon>Euteleostomi</taxon>
        <taxon>Lepidosauria</taxon>
        <taxon>Squamata</taxon>
        <taxon>Bifurcata</taxon>
        <taxon>Gekkota</taxon>
        <taxon>Eublepharidae</taxon>
        <taxon>Eublepharinae</taxon>
        <taxon>Eublepharis</taxon>
    </lineage>
</organism>
<dbReference type="InterPro" id="IPR038550">
    <property type="entry name" value="GPCR_3_9-Cys_sf"/>
</dbReference>
<evidence type="ECO:0000256" key="2">
    <source>
        <dbReference type="ARBA" id="ARBA00007242"/>
    </source>
</evidence>
<keyword evidence="8 12" id="KW-0472">Membrane</keyword>
<proteinExistence type="inferred from homology"/>
<feature type="transmembrane region" description="Helical" evidence="12">
    <location>
        <begin position="606"/>
        <end position="631"/>
    </location>
</feature>
<feature type="transmembrane region" description="Helical" evidence="12">
    <location>
        <begin position="730"/>
        <end position="750"/>
    </location>
</feature>
<dbReference type="CDD" id="cd15283">
    <property type="entry name" value="7tmC_V2R_pheromone"/>
    <property type="match status" value="1"/>
</dbReference>
<keyword evidence="10" id="KW-0325">Glycoprotein</keyword>
<dbReference type="FunFam" id="2.10.50.30:FF:000002">
    <property type="entry name" value="Vomeronasal 2 receptor, h1"/>
    <property type="match status" value="1"/>
</dbReference>
<evidence type="ECO:0000256" key="4">
    <source>
        <dbReference type="ARBA" id="ARBA00022692"/>
    </source>
</evidence>
<evidence type="ECO:0000256" key="3">
    <source>
        <dbReference type="ARBA" id="ARBA00022475"/>
    </source>
</evidence>
<evidence type="ECO:0000256" key="7">
    <source>
        <dbReference type="ARBA" id="ARBA00023040"/>
    </source>
</evidence>
<feature type="transmembrane region" description="Helical" evidence="12">
    <location>
        <begin position="756"/>
        <end position="778"/>
    </location>
</feature>
<dbReference type="InterPro" id="IPR000068">
    <property type="entry name" value="GPCR_3_Ca_sens_rcpt-rel"/>
</dbReference>
<evidence type="ECO:0000256" key="9">
    <source>
        <dbReference type="ARBA" id="ARBA00023170"/>
    </source>
</evidence>
<dbReference type="RefSeq" id="XP_054832649.1">
    <property type="nucleotide sequence ID" value="XM_054976674.1"/>
</dbReference>
<dbReference type="KEGG" id="emc:129327927"/>
<dbReference type="PROSITE" id="PS50259">
    <property type="entry name" value="G_PROTEIN_RECEP_F3_4"/>
    <property type="match status" value="1"/>
</dbReference>
<dbReference type="AlphaFoldDB" id="A0AA97J7S0"/>
<evidence type="ECO:0000259" key="14">
    <source>
        <dbReference type="PROSITE" id="PS50259"/>
    </source>
</evidence>
<comment type="subcellular location">
    <subcellularLocation>
        <location evidence="1">Cell membrane</location>
        <topology evidence="1">Multi-pass membrane protein</topology>
    </subcellularLocation>
</comment>
<dbReference type="PRINTS" id="PR01535">
    <property type="entry name" value="VOMERONASL2R"/>
</dbReference>
<feature type="transmembrane region" description="Helical" evidence="12">
    <location>
        <begin position="696"/>
        <end position="718"/>
    </location>
</feature>
<evidence type="ECO:0000256" key="13">
    <source>
        <dbReference type="SAM" id="SignalP"/>
    </source>
</evidence>
<dbReference type="PROSITE" id="PS00981">
    <property type="entry name" value="G_PROTEIN_RECEP_F3_3"/>
    <property type="match status" value="1"/>
</dbReference>
<dbReference type="InterPro" id="IPR000337">
    <property type="entry name" value="GPCR_3"/>
</dbReference>
<feature type="transmembrane region" description="Helical" evidence="12">
    <location>
        <begin position="647"/>
        <end position="668"/>
    </location>
</feature>
<dbReference type="PANTHER" id="PTHR24061">
    <property type="entry name" value="CALCIUM-SENSING RECEPTOR-RELATED"/>
    <property type="match status" value="1"/>
</dbReference>
<keyword evidence="11" id="KW-0807">Transducer</keyword>
<keyword evidence="6 12" id="KW-1133">Transmembrane helix</keyword>
<dbReference type="InterPro" id="IPR001828">
    <property type="entry name" value="ANF_lig-bd_rcpt"/>
</dbReference>
<evidence type="ECO:0000313" key="16">
    <source>
        <dbReference type="RefSeq" id="XP_054832649.1"/>
    </source>
</evidence>
<keyword evidence="7" id="KW-0297">G-protein coupled receptor</keyword>
<keyword evidence="4 12" id="KW-0812">Transmembrane</keyword>
<reference evidence="16" key="1">
    <citation type="submission" date="2025-08" db="UniProtKB">
        <authorList>
            <consortium name="RefSeq"/>
        </authorList>
    </citation>
    <scope>IDENTIFICATION</scope>
    <source>
        <tissue evidence="16">Blood</tissue>
    </source>
</reference>
<dbReference type="SUPFAM" id="SSF53822">
    <property type="entry name" value="Periplasmic binding protein-like I"/>
    <property type="match status" value="1"/>
</dbReference>
<dbReference type="GO" id="GO:0005886">
    <property type="term" value="C:plasma membrane"/>
    <property type="evidence" value="ECO:0007669"/>
    <property type="project" value="UniProtKB-SubCell"/>
</dbReference>
<feature type="domain" description="G-protein coupled receptors family 3 profile" evidence="14">
    <location>
        <begin position="536"/>
        <end position="800"/>
    </location>
</feature>
<feature type="transmembrane region" description="Helical" evidence="12">
    <location>
        <begin position="536"/>
        <end position="559"/>
    </location>
</feature>
<dbReference type="PRINTS" id="PR00248">
    <property type="entry name" value="GPCRMGR"/>
</dbReference>
<evidence type="ECO:0000256" key="10">
    <source>
        <dbReference type="ARBA" id="ARBA00023180"/>
    </source>
</evidence>
<keyword evidence="15" id="KW-1185">Reference proteome</keyword>
<dbReference type="Pfam" id="PF00003">
    <property type="entry name" value="7tm_3"/>
    <property type="match status" value="1"/>
</dbReference>
<dbReference type="PANTHER" id="PTHR24061:SF599">
    <property type="entry name" value="G-PROTEIN COUPLED RECEPTORS FAMILY 3 PROFILE DOMAIN-CONTAINING PROTEIN"/>
    <property type="match status" value="1"/>
</dbReference>
<dbReference type="Proteomes" id="UP001190640">
    <property type="component" value="Chromosome 4"/>
</dbReference>
<keyword evidence="3" id="KW-1003">Cell membrane</keyword>
<evidence type="ECO:0000256" key="8">
    <source>
        <dbReference type="ARBA" id="ARBA00023136"/>
    </source>
</evidence>
<evidence type="ECO:0000256" key="1">
    <source>
        <dbReference type="ARBA" id="ARBA00004651"/>
    </source>
</evidence>
<protein>
    <submittedName>
        <fullName evidence="16">Vomeronasal type-2 receptor 26-like</fullName>
    </submittedName>
</protein>
<evidence type="ECO:0000256" key="11">
    <source>
        <dbReference type="ARBA" id="ARBA00023224"/>
    </source>
</evidence>
<feature type="signal peptide" evidence="13">
    <location>
        <begin position="1"/>
        <end position="20"/>
    </location>
</feature>
<dbReference type="InterPro" id="IPR011500">
    <property type="entry name" value="GPCR_3_9-Cys_dom"/>
</dbReference>
<dbReference type="InterPro" id="IPR028082">
    <property type="entry name" value="Peripla_BP_I"/>
</dbReference>
<feature type="chain" id="PRO_5041682470" evidence="13">
    <location>
        <begin position="21"/>
        <end position="805"/>
    </location>
</feature>
<dbReference type="InterPro" id="IPR004073">
    <property type="entry name" value="GPCR_3_vmron_rcpt_2"/>
</dbReference>
<evidence type="ECO:0000256" key="12">
    <source>
        <dbReference type="SAM" id="Phobius"/>
    </source>
</evidence>
<dbReference type="InterPro" id="IPR017979">
    <property type="entry name" value="GPCR_3_CS"/>
</dbReference>
<dbReference type="Pfam" id="PF07562">
    <property type="entry name" value="NCD3G"/>
    <property type="match status" value="1"/>
</dbReference>